<keyword evidence="4 7" id="KW-0812">Transmembrane</keyword>
<keyword evidence="5 7" id="KW-1133">Transmembrane helix</keyword>
<evidence type="ECO:0000256" key="2">
    <source>
        <dbReference type="ARBA" id="ARBA00022448"/>
    </source>
</evidence>
<feature type="transmembrane region" description="Helical" evidence="7">
    <location>
        <begin position="40"/>
        <end position="65"/>
    </location>
</feature>
<protein>
    <submittedName>
        <fullName evidence="9">Sugar ABC transporter permease</fullName>
    </submittedName>
</protein>
<dbReference type="Pfam" id="PF00528">
    <property type="entry name" value="BPD_transp_1"/>
    <property type="match status" value="1"/>
</dbReference>
<dbReference type="Gene3D" id="1.10.3720.10">
    <property type="entry name" value="MetI-like"/>
    <property type="match status" value="1"/>
</dbReference>
<dbReference type="Proteomes" id="UP000317036">
    <property type="component" value="Unassembled WGS sequence"/>
</dbReference>
<evidence type="ECO:0000256" key="3">
    <source>
        <dbReference type="ARBA" id="ARBA00022475"/>
    </source>
</evidence>
<dbReference type="InterPro" id="IPR051393">
    <property type="entry name" value="ABC_transporter_permease"/>
</dbReference>
<name>A0A559KAT9_9BACL</name>
<dbReference type="EMBL" id="VNJI01000016">
    <property type="protein sequence ID" value="TVY09247.1"/>
    <property type="molecule type" value="Genomic_DNA"/>
</dbReference>
<feature type="transmembrane region" description="Helical" evidence="7">
    <location>
        <begin position="234"/>
        <end position="252"/>
    </location>
</feature>
<comment type="caution">
    <text evidence="9">The sequence shown here is derived from an EMBL/GenBank/DDBJ whole genome shotgun (WGS) entry which is preliminary data.</text>
</comment>
<evidence type="ECO:0000313" key="10">
    <source>
        <dbReference type="Proteomes" id="UP000317036"/>
    </source>
</evidence>
<evidence type="ECO:0000256" key="1">
    <source>
        <dbReference type="ARBA" id="ARBA00004651"/>
    </source>
</evidence>
<dbReference type="SUPFAM" id="SSF161098">
    <property type="entry name" value="MetI-like"/>
    <property type="match status" value="1"/>
</dbReference>
<accession>A0A559KAT9</accession>
<proteinExistence type="inferred from homology"/>
<dbReference type="PROSITE" id="PS50928">
    <property type="entry name" value="ABC_TM1"/>
    <property type="match status" value="1"/>
</dbReference>
<dbReference type="PANTHER" id="PTHR30193">
    <property type="entry name" value="ABC TRANSPORTER PERMEASE PROTEIN"/>
    <property type="match status" value="1"/>
</dbReference>
<reference evidence="9 10" key="1">
    <citation type="submission" date="2019-07" db="EMBL/GenBank/DDBJ databases">
        <authorList>
            <person name="Kim J."/>
        </authorList>
    </citation>
    <scope>NUCLEOTIDE SEQUENCE [LARGE SCALE GENOMIC DNA]</scope>
    <source>
        <strain evidence="9 10">JC52</strain>
    </source>
</reference>
<dbReference type="CDD" id="cd06261">
    <property type="entry name" value="TM_PBP2"/>
    <property type="match status" value="1"/>
</dbReference>
<gene>
    <name evidence="9" type="ORF">FPZ49_15020</name>
</gene>
<evidence type="ECO:0000259" key="8">
    <source>
        <dbReference type="PROSITE" id="PS50928"/>
    </source>
</evidence>
<evidence type="ECO:0000256" key="5">
    <source>
        <dbReference type="ARBA" id="ARBA00022989"/>
    </source>
</evidence>
<evidence type="ECO:0000256" key="6">
    <source>
        <dbReference type="ARBA" id="ARBA00023136"/>
    </source>
</evidence>
<sequence length="264" mass="29715">MGKALYYSFTDWNGYQADAKFVGLKNFKTLFHDPSVGQSVVVSLIFVFVSVVFINIFAVLFAVLLRKASTWTGLYRSVFFMPIVISPVAVAFIWRSMYSYDGLFNYMLNMLHITSQHPGWLTDSKLALLSVIIVNIWRSTGFHMVIILAALTTIPKELYEASEIDGCSPWQKFKFVTYPLLMPGLTLSVILSTISSLKQYDLVAVLTDGGPVNATKVLSIKIIQDAFRYNQSGYASAISFILLFGILAVTILQHMILKKREVEY</sequence>
<dbReference type="InterPro" id="IPR000515">
    <property type="entry name" value="MetI-like"/>
</dbReference>
<feature type="transmembrane region" description="Helical" evidence="7">
    <location>
        <begin position="175"/>
        <end position="197"/>
    </location>
</feature>
<dbReference type="OrthoDB" id="9785347at2"/>
<keyword evidence="6 7" id="KW-0472">Membrane</keyword>
<dbReference type="InterPro" id="IPR035906">
    <property type="entry name" value="MetI-like_sf"/>
</dbReference>
<feature type="domain" description="ABC transmembrane type-1" evidence="8">
    <location>
        <begin position="40"/>
        <end position="253"/>
    </location>
</feature>
<evidence type="ECO:0000256" key="4">
    <source>
        <dbReference type="ARBA" id="ARBA00022692"/>
    </source>
</evidence>
<keyword evidence="2 7" id="KW-0813">Transport</keyword>
<comment type="subcellular location">
    <subcellularLocation>
        <location evidence="1 7">Cell membrane</location>
        <topology evidence="1 7">Multi-pass membrane protein</topology>
    </subcellularLocation>
</comment>
<dbReference type="GO" id="GO:0055085">
    <property type="term" value="P:transmembrane transport"/>
    <property type="evidence" value="ECO:0007669"/>
    <property type="project" value="InterPro"/>
</dbReference>
<dbReference type="RefSeq" id="WP_144848020.1">
    <property type="nucleotide sequence ID" value="NZ_VNJI01000016.1"/>
</dbReference>
<dbReference type="AlphaFoldDB" id="A0A559KAT9"/>
<comment type="similarity">
    <text evidence="7">Belongs to the binding-protein-dependent transport system permease family.</text>
</comment>
<keyword evidence="10" id="KW-1185">Reference proteome</keyword>
<evidence type="ECO:0000313" key="9">
    <source>
        <dbReference type="EMBL" id="TVY09247.1"/>
    </source>
</evidence>
<feature type="transmembrane region" description="Helical" evidence="7">
    <location>
        <begin position="126"/>
        <end position="154"/>
    </location>
</feature>
<organism evidence="9 10">
    <name type="scientific">Paenibacillus cremeus</name>
    <dbReference type="NCBI Taxonomy" id="2163881"/>
    <lineage>
        <taxon>Bacteria</taxon>
        <taxon>Bacillati</taxon>
        <taxon>Bacillota</taxon>
        <taxon>Bacilli</taxon>
        <taxon>Bacillales</taxon>
        <taxon>Paenibacillaceae</taxon>
        <taxon>Paenibacillus</taxon>
    </lineage>
</organism>
<feature type="transmembrane region" description="Helical" evidence="7">
    <location>
        <begin position="77"/>
        <end position="97"/>
    </location>
</feature>
<dbReference type="PANTHER" id="PTHR30193:SF37">
    <property type="entry name" value="INNER MEMBRANE ABC TRANSPORTER PERMEASE PROTEIN YCJO"/>
    <property type="match status" value="1"/>
</dbReference>
<dbReference type="GO" id="GO:0005886">
    <property type="term" value="C:plasma membrane"/>
    <property type="evidence" value="ECO:0007669"/>
    <property type="project" value="UniProtKB-SubCell"/>
</dbReference>
<keyword evidence="3" id="KW-1003">Cell membrane</keyword>
<evidence type="ECO:0000256" key="7">
    <source>
        <dbReference type="RuleBase" id="RU363032"/>
    </source>
</evidence>